<evidence type="ECO:0000313" key="1">
    <source>
        <dbReference type="EMBL" id="KAK7350813.1"/>
    </source>
</evidence>
<gene>
    <name evidence="1" type="ORF">VNO77_09788</name>
</gene>
<dbReference type="EMBL" id="JAYMYQ010000002">
    <property type="protein sequence ID" value="KAK7350813.1"/>
    <property type="molecule type" value="Genomic_DNA"/>
</dbReference>
<proteinExistence type="predicted"/>
<reference evidence="1 2" key="1">
    <citation type="submission" date="2024-01" db="EMBL/GenBank/DDBJ databases">
        <title>The genomes of 5 underutilized Papilionoideae crops provide insights into root nodulation and disease resistanc.</title>
        <authorList>
            <person name="Jiang F."/>
        </authorList>
    </citation>
    <scope>NUCLEOTIDE SEQUENCE [LARGE SCALE GENOMIC DNA]</scope>
    <source>
        <strain evidence="1">LVBAO_FW01</strain>
        <tissue evidence="1">Leaves</tissue>
    </source>
</reference>
<sequence>MLTYFPRFKTAKLLMWRSIGSDVSSTLPSYWPSFTRSECPLCARLRNPCTFRVQPRAPLVIVSPHHTPTPRTITYTRLFYTPLLQFHLYRSFESDKLKSNHNLCPLNPQKRFPLPHFIFTRIACETRGGTHEATFPCNPGSCRLNPYSLQRRPGYCLHLAL</sequence>
<name>A0AAN9MG88_CANGL</name>
<comment type="caution">
    <text evidence="1">The sequence shown here is derived from an EMBL/GenBank/DDBJ whole genome shotgun (WGS) entry which is preliminary data.</text>
</comment>
<protein>
    <submittedName>
        <fullName evidence="1">Uncharacterized protein</fullName>
    </submittedName>
</protein>
<evidence type="ECO:0000313" key="2">
    <source>
        <dbReference type="Proteomes" id="UP001367508"/>
    </source>
</evidence>
<accession>A0AAN9MG88</accession>
<dbReference type="Proteomes" id="UP001367508">
    <property type="component" value="Unassembled WGS sequence"/>
</dbReference>
<organism evidence="1 2">
    <name type="scientific">Canavalia gladiata</name>
    <name type="common">Sword bean</name>
    <name type="synonym">Dolichos gladiatus</name>
    <dbReference type="NCBI Taxonomy" id="3824"/>
    <lineage>
        <taxon>Eukaryota</taxon>
        <taxon>Viridiplantae</taxon>
        <taxon>Streptophyta</taxon>
        <taxon>Embryophyta</taxon>
        <taxon>Tracheophyta</taxon>
        <taxon>Spermatophyta</taxon>
        <taxon>Magnoliopsida</taxon>
        <taxon>eudicotyledons</taxon>
        <taxon>Gunneridae</taxon>
        <taxon>Pentapetalae</taxon>
        <taxon>rosids</taxon>
        <taxon>fabids</taxon>
        <taxon>Fabales</taxon>
        <taxon>Fabaceae</taxon>
        <taxon>Papilionoideae</taxon>
        <taxon>50 kb inversion clade</taxon>
        <taxon>NPAAA clade</taxon>
        <taxon>indigoferoid/millettioid clade</taxon>
        <taxon>Phaseoleae</taxon>
        <taxon>Canavalia</taxon>
    </lineage>
</organism>
<keyword evidence="2" id="KW-1185">Reference proteome</keyword>
<dbReference type="AlphaFoldDB" id="A0AAN9MG88"/>